<protein>
    <submittedName>
        <fullName evidence="1">Uncharacterized protein</fullName>
    </submittedName>
</protein>
<gene>
    <name evidence="1" type="ORF">F2Q69_00039468</name>
</gene>
<evidence type="ECO:0000313" key="1">
    <source>
        <dbReference type="EMBL" id="KAF3504362.1"/>
    </source>
</evidence>
<dbReference type="EMBL" id="QGKX02001621">
    <property type="protein sequence ID" value="KAF3504362.1"/>
    <property type="molecule type" value="Genomic_DNA"/>
</dbReference>
<accession>A0A8S9NK89</accession>
<dbReference type="Proteomes" id="UP000712600">
    <property type="component" value="Unassembled WGS sequence"/>
</dbReference>
<dbReference type="AlphaFoldDB" id="A0A8S9NK89"/>
<name>A0A8S9NK89_BRACR</name>
<comment type="caution">
    <text evidence="1">The sequence shown here is derived from an EMBL/GenBank/DDBJ whole genome shotgun (WGS) entry which is preliminary data.</text>
</comment>
<sequence length="129" mass="14008">MSTRRQVFKDSLRGVLIAQNIDVSLDNFPYFLSATTKDVLKAWMSVHMKGGSKFTKYASDLPTTCILLSGPAGGSTLSSIALPKQEVQQQLLRVTRLKQDGLCHLIGGHFLCCVSSLQGPPLRGPTIGF</sequence>
<evidence type="ECO:0000313" key="2">
    <source>
        <dbReference type="Proteomes" id="UP000712600"/>
    </source>
</evidence>
<proteinExistence type="predicted"/>
<organism evidence="1 2">
    <name type="scientific">Brassica cretica</name>
    <name type="common">Mustard</name>
    <dbReference type="NCBI Taxonomy" id="69181"/>
    <lineage>
        <taxon>Eukaryota</taxon>
        <taxon>Viridiplantae</taxon>
        <taxon>Streptophyta</taxon>
        <taxon>Embryophyta</taxon>
        <taxon>Tracheophyta</taxon>
        <taxon>Spermatophyta</taxon>
        <taxon>Magnoliopsida</taxon>
        <taxon>eudicotyledons</taxon>
        <taxon>Gunneridae</taxon>
        <taxon>Pentapetalae</taxon>
        <taxon>rosids</taxon>
        <taxon>malvids</taxon>
        <taxon>Brassicales</taxon>
        <taxon>Brassicaceae</taxon>
        <taxon>Brassiceae</taxon>
        <taxon>Brassica</taxon>
    </lineage>
</organism>
<reference evidence="1" key="1">
    <citation type="submission" date="2019-12" db="EMBL/GenBank/DDBJ databases">
        <title>Genome sequencing and annotation of Brassica cretica.</title>
        <authorList>
            <person name="Studholme D.J."/>
            <person name="Sarris P."/>
        </authorList>
    </citation>
    <scope>NUCLEOTIDE SEQUENCE</scope>
    <source>
        <strain evidence="1">PFS-109/04</strain>
        <tissue evidence="1">Leaf</tissue>
    </source>
</reference>